<organism evidence="9 10">
    <name type="scientific">Merdimmobilis hominis</name>
    <dbReference type="NCBI Taxonomy" id="2897707"/>
    <lineage>
        <taxon>Bacteria</taxon>
        <taxon>Bacillati</taxon>
        <taxon>Bacillota</taxon>
        <taxon>Clostridia</taxon>
        <taxon>Eubacteriales</taxon>
        <taxon>Oscillospiraceae</taxon>
        <taxon>Merdimmobilis</taxon>
    </lineage>
</organism>
<feature type="transmembrane region" description="Helical" evidence="8">
    <location>
        <begin position="336"/>
        <end position="355"/>
    </location>
</feature>
<dbReference type="Pfam" id="PF09594">
    <property type="entry name" value="GT87"/>
    <property type="match status" value="1"/>
</dbReference>
<feature type="transmembrane region" description="Helical" evidence="8">
    <location>
        <begin position="140"/>
        <end position="163"/>
    </location>
</feature>
<evidence type="ECO:0000313" key="10">
    <source>
        <dbReference type="Proteomes" id="UP000774750"/>
    </source>
</evidence>
<keyword evidence="3" id="KW-0808">Transferase</keyword>
<evidence type="ECO:0000256" key="8">
    <source>
        <dbReference type="SAM" id="Phobius"/>
    </source>
</evidence>
<evidence type="ECO:0000256" key="5">
    <source>
        <dbReference type="ARBA" id="ARBA00022989"/>
    </source>
</evidence>
<feature type="transmembrane region" description="Helical" evidence="8">
    <location>
        <begin position="204"/>
        <end position="223"/>
    </location>
</feature>
<evidence type="ECO:0000256" key="2">
    <source>
        <dbReference type="ARBA" id="ARBA00022475"/>
    </source>
</evidence>
<evidence type="ECO:0000256" key="4">
    <source>
        <dbReference type="ARBA" id="ARBA00022692"/>
    </source>
</evidence>
<evidence type="ECO:0000256" key="6">
    <source>
        <dbReference type="ARBA" id="ARBA00023136"/>
    </source>
</evidence>
<feature type="transmembrane region" description="Helical" evidence="8">
    <location>
        <begin position="170"/>
        <end position="198"/>
    </location>
</feature>
<dbReference type="AlphaFoldDB" id="A0A938X2K2"/>
<comment type="subcellular location">
    <subcellularLocation>
        <location evidence="1">Cell membrane</location>
        <topology evidence="1">Multi-pass membrane protein</topology>
    </subcellularLocation>
</comment>
<gene>
    <name evidence="9" type="ORF">H6A12_00440</name>
</gene>
<keyword evidence="10" id="KW-1185">Reference proteome</keyword>
<comment type="similarity">
    <text evidence="7">Belongs to the glycosyltransferase 87 family.</text>
</comment>
<sequence length="399" mass="44792">MIHLDELLSEPIGKRQMFRLIDIILLIMATFFALVIRLAFFPMQSGDYVYFLKDWYESLQSAGGIPGIGLSIGNYTPQYLYILALLTYLPINSLFAIKIVSCVFDILAAILAAKLFLSVYNNRTGAILAYTAVLLCPTVWLNSAAWAQCDSIFTFFLLASFFAAVKNRPILTCVFFGLSFSFKLQAIFFAPLLLVLVLRGKMKFRHLFLIPAVYVAGILPAALAGRNFFEMLLVYLNQAGTYRNLSKNAASFCAVLADSQSSGMSTAMILLCGTAVLFLLWWIWEKKLPITPDFLLQVSLLLLILVPFLLPHMHERYFFPADVFALLYAIRRPKRFYVPILVVGASFLTYLPFLFGEEPVPLVVCAAMMGSALVLMAKQLYTDAKAAENRLVSVRYDKI</sequence>
<name>A0A938X2K2_9FIRM</name>
<dbReference type="Proteomes" id="UP000774750">
    <property type="component" value="Unassembled WGS sequence"/>
</dbReference>
<dbReference type="GO" id="GO:0016758">
    <property type="term" value="F:hexosyltransferase activity"/>
    <property type="evidence" value="ECO:0007669"/>
    <property type="project" value="InterPro"/>
</dbReference>
<evidence type="ECO:0000256" key="7">
    <source>
        <dbReference type="ARBA" id="ARBA00024033"/>
    </source>
</evidence>
<dbReference type="RefSeq" id="WP_204443574.1">
    <property type="nucleotide sequence ID" value="NZ_JACJKY010000001.1"/>
</dbReference>
<evidence type="ECO:0000313" key="9">
    <source>
        <dbReference type="EMBL" id="MBM6919637.1"/>
    </source>
</evidence>
<dbReference type="EMBL" id="JACJKY010000001">
    <property type="protein sequence ID" value="MBM6919637.1"/>
    <property type="molecule type" value="Genomic_DNA"/>
</dbReference>
<reference evidence="9" key="1">
    <citation type="submission" date="2020-08" db="EMBL/GenBank/DDBJ databases">
        <authorList>
            <person name="Cejkova D."/>
            <person name="Kubasova T."/>
            <person name="Jahodarova E."/>
            <person name="Rychlik I."/>
        </authorList>
    </citation>
    <scope>NUCLEOTIDE SEQUENCE</scope>
    <source>
        <strain evidence="9">An559</strain>
    </source>
</reference>
<keyword evidence="5 8" id="KW-1133">Transmembrane helix</keyword>
<feature type="transmembrane region" description="Helical" evidence="8">
    <location>
        <begin position="361"/>
        <end position="381"/>
    </location>
</feature>
<feature type="transmembrane region" description="Helical" evidence="8">
    <location>
        <begin position="290"/>
        <end position="310"/>
    </location>
</feature>
<feature type="transmembrane region" description="Helical" evidence="8">
    <location>
        <begin position="266"/>
        <end position="284"/>
    </location>
</feature>
<dbReference type="GO" id="GO:0005886">
    <property type="term" value="C:plasma membrane"/>
    <property type="evidence" value="ECO:0007669"/>
    <property type="project" value="UniProtKB-SubCell"/>
</dbReference>
<accession>A0A938X2K2</accession>
<dbReference type="InterPro" id="IPR018584">
    <property type="entry name" value="GT87"/>
</dbReference>
<keyword evidence="2" id="KW-1003">Cell membrane</keyword>
<proteinExistence type="inferred from homology"/>
<reference evidence="9" key="2">
    <citation type="journal article" date="2021" name="Sci. Rep.">
        <title>The distribution of antibiotic resistance genes in chicken gut microbiota commensals.</title>
        <authorList>
            <person name="Juricova H."/>
            <person name="Matiasovicova J."/>
            <person name="Kubasova T."/>
            <person name="Cejkova D."/>
            <person name="Rychlik I."/>
        </authorList>
    </citation>
    <scope>NUCLEOTIDE SEQUENCE</scope>
    <source>
        <strain evidence="9">An559</strain>
    </source>
</reference>
<feature type="transmembrane region" description="Helical" evidence="8">
    <location>
        <begin position="102"/>
        <end position="120"/>
    </location>
</feature>
<evidence type="ECO:0000256" key="1">
    <source>
        <dbReference type="ARBA" id="ARBA00004651"/>
    </source>
</evidence>
<keyword evidence="6 8" id="KW-0472">Membrane</keyword>
<feature type="transmembrane region" description="Helical" evidence="8">
    <location>
        <begin position="20"/>
        <end position="40"/>
    </location>
</feature>
<protein>
    <submittedName>
        <fullName evidence="9">DUF2029 domain-containing protein</fullName>
    </submittedName>
</protein>
<comment type="caution">
    <text evidence="9">The sequence shown here is derived from an EMBL/GenBank/DDBJ whole genome shotgun (WGS) entry which is preliminary data.</text>
</comment>
<evidence type="ECO:0000256" key="3">
    <source>
        <dbReference type="ARBA" id="ARBA00022679"/>
    </source>
</evidence>
<keyword evidence="4 8" id="KW-0812">Transmembrane</keyword>